<evidence type="ECO:0000256" key="1">
    <source>
        <dbReference type="SAM" id="Phobius"/>
    </source>
</evidence>
<keyword evidence="1" id="KW-0812">Transmembrane</keyword>
<feature type="transmembrane region" description="Helical" evidence="1">
    <location>
        <begin position="86"/>
        <end position="107"/>
    </location>
</feature>
<comment type="caution">
    <text evidence="2">The sequence shown here is derived from an EMBL/GenBank/DDBJ whole genome shotgun (WGS) entry which is preliminary data.</text>
</comment>
<proteinExistence type="predicted"/>
<keyword evidence="1" id="KW-0472">Membrane</keyword>
<accession>A0ABR6MJM6</accession>
<evidence type="ECO:0000313" key="3">
    <source>
        <dbReference type="Proteomes" id="UP000618986"/>
    </source>
</evidence>
<dbReference type="Proteomes" id="UP000618986">
    <property type="component" value="Unassembled WGS sequence"/>
</dbReference>
<sequence length="185" mass="19253">MTVRATGRPSTRLEAAQAHAEHVLGVRKAKRIATFGNGGLYVRAGTGAQIMAWLVDFTVFLFGVGAGVVALSLVDRAVTLSDNLAAGASLSLLVVVPVLYGLCYGNGRALGGVLTGTQLVRVKDGGRIGLKACWAMLVRTLLMPVLVVVLLVTAFSTGSSDAPGSLVRTTIDPDATRRLHEAGIR</sequence>
<protein>
    <recommendedName>
        <fullName evidence="4">RDD family protein</fullName>
    </recommendedName>
</protein>
<feature type="transmembrane region" description="Helical" evidence="1">
    <location>
        <begin position="50"/>
        <end position="74"/>
    </location>
</feature>
<gene>
    <name evidence="2" type="ORF">FHU28_005336</name>
</gene>
<reference evidence="2 3" key="1">
    <citation type="submission" date="2020-08" db="EMBL/GenBank/DDBJ databases">
        <title>Sequencing the genomes of 1000 actinobacteria strains.</title>
        <authorList>
            <person name="Klenk H.-P."/>
        </authorList>
    </citation>
    <scope>NUCLEOTIDE SEQUENCE [LARGE SCALE GENOMIC DNA]</scope>
    <source>
        <strain evidence="2 3">DSM 43036</strain>
    </source>
</reference>
<dbReference type="GeneID" id="300295856"/>
<feature type="transmembrane region" description="Helical" evidence="1">
    <location>
        <begin position="128"/>
        <end position="155"/>
    </location>
</feature>
<dbReference type="RefSeq" id="WP_184687206.1">
    <property type="nucleotide sequence ID" value="NZ_JACHJC010000001.1"/>
</dbReference>
<keyword evidence="3" id="KW-1185">Reference proteome</keyword>
<evidence type="ECO:0000313" key="2">
    <source>
        <dbReference type="EMBL" id="MBB5115497.1"/>
    </source>
</evidence>
<organism evidence="2 3">
    <name type="scientific">Micromonospora echinospora</name>
    <name type="common">Micromonospora purpurea</name>
    <dbReference type="NCBI Taxonomy" id="1877"/>
    <lineage>
        <taxon>Bacteria</taxon>
        <taxon>Bacillati</taxon>
        <taxon>Actinomycetota</taxon>
        <taxon>Actinomycetes</taxon>
        <taxon>Micromonosporales</taxon>
        <taxon>Micromonosporaceae</taxon>
        <taxon>Micromonospora</taxon>
    </lineage>
</organism>
<evidence type="ECO:0008006" key="4">
    <source>
        <dbReference type="Google" id="ProtNLM"/>
    </source>
</evidence>
<dbReference type="EMBL" id="JACHJC010000001">
    <property type="protein sequence ID" value="MBB5115497.1"/>
    <property type="molecule type" value="Genomic_DNA"/>
</dbReference>
<name>A0ABR6MJM6_MICEC</name>
<keyword evidence="1" id="KW-1133">Transmembrane helix</keyword>